<gene>
    <name evidence="2" type="ORF">FKW44_021639</name>
</gene>
<dbReference type="EMBL" id="CP045905">
    <property type="protein sequence ID" value="QQP36510.1"/>
    <property type="molecule type" value="Genomic_DNA"/>
</dbReference>
<evidence type="ECO:0000256" key="1">
    <source>
        <dbReference type="SAM" id="MobiDB-lite"/>
    </source>
</evidence>
<reference evidence="3" key="1">
    <citation type="submission" date="2021-01" db="EMBL/GenBank/DDBJ databases">
        <title>Caligus Genome Assembly.</title>
        <authorList>
            <person name="Gallardo-Escarate C."/>
        </authorList>
    </citation>
    <scope>NUCLEOTIDE SEQUENCE [LARGE SCALE GENOMIC DNA]</scope>
</reference>
<protein>
    <submittedName>
        <fullName evidence="2">Uncharacterized protein</fullName>
    </submittedName>
</protein>
<evidence type="ECO:0000313" key="3">
    <source>
        <dbReference type="Proteomes" id="UP000595437"/>
    </source>
</evidence>
<sequence>MTCTLDLHSQPWRPTVAHATGLDQPGKEVPGEAYNDFSRPTRNRGARIW</sequence>
<accession>A0A7T8GRZ5</accession>
<organism evidence="2 3">
    <name type="scientific">Caligus rogercresseyi</name>
    <name type="common">Sea louse</name>
    <dbReference type="NCBI Taxonomy" id="217165"/>
    <lineage>
        <taxon>Eukaryota</taxon>
        <taxon>Metazoa</taxon>
        <taxon>Ecdysozoa</taxon>
        <taxon>Arthropoda</taxon>
        <taxon>Crustacea</taxon>
        <taxon>Multicrustacea</taxon>
        <taxon>Hexanauplia</taxon>
        <taxon>Copepoda</taxon>
        <taxon>Siphonostomatoida</taxon>
        <taxon>Caligidae</taxon>
        <taxon>Caligus</taxon>
    </lineage>
</organism>
<dbReference type="Proteomes" id="UP000595437">
    <property type="component" value="Chromosome 16"/>
</dbReference>
<name>A0A7T8GRZ5_CALRO</name>
<keyword evidence="3" id="KW-1185">Reference proteome</keyword>
<proteinExistence type="predicted"/>
<feature type="region of interest" description="Disordered" evidence="1">
    <location>
        <begin position="18"/>
        <end position="49"/>
    </location>
</feature>
<evidence type="ECO:0000313" key="2">
    <source>
        <dbReference type="EMBL" id="QQP36510.1"/>
    </source>
</evidence>
<dbReference type="AlphaFoldDB" id="A0A7T8GRZ5"/>